<dbReference type="KEGG" id="pye:A6J80_17220"/>
<organism evidence="1 2">
    <name type="scientific">Paracoccus yeei</name>
    <dbReference type="NCBI Taxonomy" id="147645"/>
    <lineage>
        <taxon>Bacteria</taxon>
        <taxon>Pseudomonadati</taxon>
        <taxon>Pseudomonadota</taxon>
        <taxon>Alphaproteobacteria</taxon>
        <taxon>Rhodobacterales</taxon>
        <taxon>Paracoccaceae</taxon>
        <taxon>Paracoccus</taxon>
    </lineage>
</organism>
<dbReference type="STRING" id="147645.A6J80_17220"/>
<protein>
    <submittedName>
        <fullName evidence="1">Uncharacterized protein</fullName>
    </submittedName>
</protein>
<sequence>MLHHTFPDGRLVMDRLSLDLSNMSADDALLELDRADDKAFDIWRDFCSQITEARDRITNTGSIYGNVHAIALADATDNPTVCRTCLGKGGVNIANEDFGGNVWNTCPTCGGTRHAGPTIR</sequence>
<accession>A0A1V0GVI8</accession>
<dbReference type="RefSeq" id="WP_080622320.1">
    <property type="nucleotide sequence ID" value="NZ_CAWMZI010000001.1"/>
</dbReference>
<reference evidence="1" key="1">
    <citation type="submission" date="2017-12" db="EMBL/GenBank/DDBJ databases">
        <title>FDA dAtabase for Regulatory Grade micrObial Sequences (FDA-ARGOS): Supporting development and validation of Infectious Disease Dx tests.</title>
        <authorList>
            <person name="Campos J."/>
            <person name="Goldberg B."/>
            <person name="Tallon L."/>
            <person name="Sadzewicz L."/>
            <person name="Sengamalay N."/>
            <person name="Ott S."/>
            <person name="Godinez A."/>
            <person name="Nagaraj S."/>
            <person name="Vyas G."/>
            <person name="Aluvathingal J."/>
            <person name="Nadendla S."/>
            <person name="Geyer C."/>
            <person name="Nandy P."/>
            <person name="Hobson J."/>
            <person name="Sichtig H."/>
        </authorList>
    </citation>
    <scope>NUCLEOTIDE SEQUENCE</scope>
    <source>
        <strain evidence="1">FDAARGOS_252</strain>
    </source>
</reference>
<keyword evidence="2" id="KW-1185">Reference proteome</keyword>
<dbReference type="Proteomes" id="UP000191257">
    <property type="component" value="Chromosome"/>
</dbReference>
<evidence type="ECO:0000313" key="1">
    <source>
        <dbReference type="EMBL" id="ARC37857.1"/>
    </source>
</evidence>
<gene>
    <name evidence="1" type="ORF">A6J80_17220</name>
</gene>
<dbReference type="AlphaFoldDB" id="A0A1V0GVI8"/>
<name>A0A1V0GVI8_9RHOB</name>
<evidence type="ECO:0000313" key="2">
    <source>
        <dbReference type="Proteomes" id="UP000191257"/>
    </source>
</evidence>
<proteinExistence type="predicted"/>
<dbReference type="EMBL" id="CP020442">
    <property type="protein sequence ID" value="ARC37857.1"/>
    <property type="molecule type" value="Genomic_DNA"/>
</dbReference>